<name>A0ABN6XHL4_9CELL</name>
<dbReference type="InterPro" id="IPR016161">
    <property type="entry name" value="Ald_DH/histidinol_DH"/>
</dbReference>
<feature type="domain" description="Aldehyde dehydrogenase" evidence="2">
    <location>
        <begin position="2"/>
        <end position="205"/>
    </location>
</feature>
<dbReference type="Proteomes" id="UP001321475">
    <property type="component" value="Chromosome"/>
</dbReference>
<dbReference type="Gene3D" id="3.40.605.10">
    <property type="entry name" value="Aldehyde Dehydrogenase, Chain A, domain 1"/>
    <property type="match status" value="1"/>
</dbReference>
<accession>A0ABN6XHL4</accession>
<dbReference type="EMBL" id="AP027729">
    <property type="protein sequence ID" value="BDZ43126.1"/>
    <property type="molecule type" value="Genomic_DNA"/>
</dbReference>
<keyword evidence="1" id="KW-0560">Oxidoreductase</keyword>
<reference evidence="4" key="1">
    <citation type="journal article" date="2019" name="Int. J. Syst. Evol. Microbiol.">
        <title>The Global Catalogue of Microorganisms (GCM) 10K type strain sequencing project: providing services to taxonomists for standard genome sequencing and annotation.</title>
        <authorList>
            <consortium name="The Broad Institute Genomics Platform"/>
            <consortium name="The Broad Institute Genome Sequencing Center for Infectious Disease"/>
            <person name="Wu L."/>
            <person name="Ma J."/>
        </authorList>
    </citation>
    <scope>NUCLEOTIDE SEQUENCE [LARGE SCALE GENOMIC DNA]</scope>
    <source>
        <strain evidence="4">NBRC 108565</strain>
    </source>
</reference>
<keyword evidence="4" id="KW-1185">Reference proteome</keyword>
<sequence>MRACFSSSGQLCLSVERMYVADAIYDAFVPAFVTAVGSMVVAPGYGAEAQMGSITSAAGLDRIRAHVDDAVAKGATVLTGGTTLPEAGPLYYAPTVLAGVDESMDLFAEETFGPVVSVYRVADEDEAVRRANDSRYGLNASVWTSDARRGAAVAAGVRAGTVNVNEAFAAAWGSVDAPMGGMGASGLGRRHGAVGLLKYTESQTVAVQRGVTLGVPDGVPFDRYARRLTTMLKGLRRIGAR</sequence>
<dbReference type="Gene3D" id="3.40.309.10">
    <property type="entry name" value="Aldehyde Dehydrogenase, Chain A, domain 2"/>
    <property type="match status" value="1"/>
</dbReference>
<dbReference type="Pfam" id="PF00171">
    <property type="entry name" value="Aldedh"/>
    <property type="match status" value="1"/>
</dbReference>
<evidence type="ECO:0000259" key="2">
    <source>
        <dbReference type="Pfam" id="PF00171"/>
    </source>
</evidence>
<dbReference type="InterPro" id="IPR016163">
    <property type="entry name" value="Ald_DH_C"/>
</dbReference>
<dbReference type="InterPro" id="IPR016162">
    <property type="entry name" value="Ald_DH_N"/>
</dbReference>
<gene>
    <name evidence="3" type="ORF">GCM10025865_24250</name>
</gene>
<evidence type="ECO:0000256" key="1">
    <source>
        <dbReference type="ARBA" id="ARBA00023002"/>
    </source>
</evidence>
<dbReference type="SUPFAM" id="SSF53720">
    <property type="entry name" value="ALDH-like"/>
    <property type="match status" value="1"/>
</dbReference>
<protein>
    <recommendedName>
        <fullName evidence="2">Aldehyde dehydrogenase domain-containing protein</fullName>
    </recommendedName>
</protein>
<evidence type="ECO:0000313" key="3">
    <source>
        <dbReference type="EMBL" id="BDZ43126.1"/>
    </source>
</evidence>
<dbReference type="PANTHER" id="PTHR11699">
    <property type="entry name" value="ALDEHYDE DEHYDROGENASE-RELATED"/>
    <property type="match status" value="1"/>
</dbReference>
<dbReference type="InterPro" id="IPR015590">
    <property type="entry name" value="Aldehyde_DH_dom"/>
</dbReference>
<proteinExistence type="predicted"/>
<evidence type="ECO:0000313" key="4">
    <source>
        <dbReference type="Proteomes" id="UP001321475"/>
    </source>
</evidence>
<organism evidence="3 4">
    <name type="scientific">Paraoerskovia sediminicola</name>
    <dbReference type="NCBI Taxonomy" id="1138587"/>
    <lineage>
        <taxon>Bacteria</taxon>
        <taxon>Bacillati</taxon>
        <taxon>Actinomycetota</taxon>
        <taxon>Actinomycetes</taxon>
        <taxon>Micrococcales</taxon>
        <taxon>Cellulomonadaceae</taxon>
        <taxon>Paraoerskovia</taxon>
    </lineage>
</organism>